<reference evidence="3 4" key="1">
    <citation type="submission" date="2024-02" db="EMBL/GenBank/DDBJ databases">
        <title>A nitrogen-fixing paenibacillus bacterium.</title>
        <authorList>
            <person name="Zhang W.L."/>
            <person name="Chen S.F."/>
        </authorList>
    </citation>
    <scope>NUCLEOTIDE SEQUENCE [LARGE SCALE GENOMIC DNA]</scope>
    <source>
        <strain evidence="3 4">M1</strain>
    </source>
</reference>
<dbReference type="InterPro" id="IPR032693">
    <property type="entry name" value="YtkA-like_dom"/>
</dbReference>
<keyword evidence="1" id="KW-0732">Signal</keyword>
<feature type="chain" id="PRO_5047063283" evidence="1">
    <location>
        <begin position="25"/>
        <end position="138"/>
    </location>
</feature>
<comment type="caution">
    <text evidence="3">The sequence shown here is derived from an EMBL/GenBank/DDBJ whole genome shotgun (WGS) entry which is preliminary data.</text>
</comment>
<gene>
    <name evidence="3" type="ORF">V3851_15680</name>
</gene>
<dbReference type="RefSeq" id="WP_331847495.1">
    <property type="nucleotide sequence ID" value="NZ_JAZHPZ010000007.1"/>
</dbReference>
<evidence type="ECO:0000256" key="1">
    <source>
        <dbReference type="SAM" id="SignalP"/>
    </source>
</evidence>
<evidence type="ECO:0000313" key="4">
    <source>
        <dbReference type="Proteomes" id="UP001306950"/>
    </source>
</evidence>
<evidence type="ECO:0000313" key="3">
    <source>
        <dbReference type="EMBL" id="MEF2967278.1"/>
    </source>
</evidence>
<accession>A0ABU7VVJ4</accession>
<feature type="domain" description="YtkA-like" evidence="2">
    <location>
        <begin position="36"/>
        <end position="120"/>
    </location>
</feature>
<sequence length="138" mass="15038">MKRFNLLLAGLALPLLLLSGCGKNGSDSASASANNNLEPIKVQLEVAPQEIQTGEKVKFTAKVTYQGEEVDDAKEVMFEFWKDGDSEDDHSMESVQSAGEGNYVLEATFDDPGTYHVISHVTAKDQHSMPSAEFTVIE</sequence>
<dbReference type="Pfam" id="PF13115">
    <property type="entry name" value="YtkA"/>
    <property type="match status" value="1"/>
</dbReference>
<dbReference type="EMBL" id="JAZHPZ010000007">
    <property type="protein sequence ID" value="MEF2967278.1"/>
    <property type="molecule type" value="Genomic_DNA"/>
</dbReference>
<dbReference type="Gene3D" id="2.60.40.10">
    <property type="entry name" value="Immunoglobulins"/>
    <property type="match status" value="1"/>
</dbReference>
<name>A0ABU7VVJ4_9BACL</name>
<proteinExistence type="predicted"/>
<feature type="signal peptide" evidence="1">
    <location>
        <begin position="1"/>
        <end position="24"/>
    </location>
</feature>
<evidence type="ECO:0000259" key="2">
    <source>
        <dbReference type="Pfam" id="PF13115"/>
    </source>
</evidence>
<keyword evidence="4" id="KW-1185">Reference proteome</keyword>
<organism evidence="3 4">
    <name type="scientific">Paenibacillus haidiansis</name>
    <dbReference type="NCBI Taxonomy" id="1574488"/>
    <lineage>
        <taxon>Bacteria</taxon>
        <taxon>Bacillati</taxon>
        <taxon>Bacillota</taxon>
        <taxon>Bacilli</taxon>
        <taxon>Bacillales</taxon>
        <taxon>Paenibacillaceae</taxon>
        <taxon>Paenibacillus</taxon>
    </lineage>
</organism>
<protein>
    <submittedName>
        <fullName evidence="3">FixH family protein</fullName>
    </submittedName>
</protein>
<dbReference type="PROSITE" id="PS51257">
    <property type="entry name" value="PROKAR_LIPOPROTEIN"/>
    <property type="match status" value="1"/>
</dbReference>
<dbReference type="InterPro" id="IPR013783">
    <property type="entry name" value="Ig-like_fold"/>
</dbReference>
<dbReference type="Proteomes" id="UP001306950">
    <property type="component" value="Unassembled WGS sequence"/>
</dbReference>